<dbReference type="Proteomes" id="UP000504638">
    <property type="component" value="Unplaced"/>
</dbReference>
<sequence>MKSLLQLRAIPPVLASPLPRQPVPLYINGLSSAQNSLNILRPLTTSSPNRSSAPSPAESQALTAHHPRWLSALKERIGTCICFGMNTAQVGEASEILKELSRDWRELVAGSEGYLTAEDRRGLWRHRVVWGEMVC</sequence>
<evidence type="ECO:0000313" key="4">
    <source>
        <dbReference type="RefSeq" id="XP_033539277.1"/>
    </source>
</evidence>
<accession>A0A6G1GI65</accession>
<dbReference type="OrthoDB" id="5538558at2759"/>
<evidence type="ECO:0000313" key="3">
    <source>
        <dbReference type="Proteomes" id="UP000504638"/>
    </source>
</evidence>
<protein>
    <submittedName>
        <fullName evidence="2 4">Uncharacterized protein</fullName>
    </submittedName>
</protein>
<reference evidence="4" key="3">
    <citation type="submission" date="2025-04" db="UniProtKB">
        <authorList>
            <consortium name="RefSeq"/>
        </authorList>
    </citation>
    <scope>IDENTIFICATION</scope>
    <source>
        <strain evidence="4">CBS 781.70</strain>
    </source>
</reference>
<reference evidence="4" key="2">
    <citation type="submission" date="2020-04" db="EMBL/GenBank/DDBJ databases">
        <authorList>
            <consortium name="NCBI Genome Project"/>
        </authorList>
    </citation>
    <scope>NUCLEOTIDE SEQUENCE</scope>
    <source>
        <strain evidence="4">CBS 781.70</strain>
    </source>
</reference>
<reference evidence="2 4" key="1">
    <citation type="submission" date="2020-01" db="EMBL/GenBank/DDBJ databases">
        <authorList>
            <consortium name="DOE Joint Genome Institute"/>
            <person name="Haridas S."/>
            <person name="Albert R."/>
            <person name="Binder M."/>
            <person name="Bloem J."/>
            <person name="Labutti K."/>
            <person name="Salamov A."/>
            <person name="Andreopoulos B."/>
            <person name="Baker S.E."/>
            <person name="Barry K."/>
            <person name="Bills G."/>
            <person name="Bluhm B.H."/>
            <person name="Cannon C."/>
            <person name="Castanera R."/>
            <person name="Culley D.E."/>
            <person name="Daum C."/>
            <person name="Ezra D."/>
            <person name="Gonzalez J.B."/>
            <person name="Henrissat B."/>
            <person name="Kuo A."/>
            <person name="Liang C."/>
            <person name="Lipzen A."/>
            <person name="Lutzoni F."/>
            <person name="Magnuson J."/>
            <person name="Mondo S."/>
            <person name="Nolan M."/>
            <person name="Ohm R."/>
            <person name="Pangilinan J."/>
            <person name="Park H.-J."/>
            <person name="Ramirez L."/>
            <person name="Alfaro M."/>
            <person name="Sun H."/>
            <person name="Tritt A."/>
            <person name="Yoshinaga Y."/>
            <person name="Zwiers L.-H."/>
            <person name="Turgeon B.G."/>
            <person name="Goodwin S.B."/>
            <person name="Spatafora J.W."/>
            <person name="Crous P.W."/>
            <person name="Grigoriev I.V."/>
        </authorList>
    </citation>
    <scope>NUCLEOTIDE SEQUENCE</scope>
    <source>
        <strain evidence="2 4">CBS 781.70</strain>
    </source>
</reference>
<dbReference type="GeneID" id="54415313"/>
<name>A0A6G1GI65_9PEZI</name>
<keyword evidence="3" id="KW-1185">Reference proteome</keyword>
<feature type="region of interest" description="Disordered" evidence="1">
    <location>
        <begin position="41"/>
        <end position="63"/>
    </location>
</feature>
<dbReference type="EMBL" id="ML975149">
    <property type="protein sequence ID" value="KAF1817646.1"/>
    <property type="molecule type" value="Genomic_DNA"/>
</dbReference>
<dbReference type="AlphaFoldDB" id="A0A6G1GI65"/>
<organism evidence="2">
    <name type="scientific">Eremomyces bilateralis CBS 781.70</name>
    <dbReference type="NCBI Taxonomy" id="1392243"/>
    <lineage>
        <taxon>Eukaryota</taxon>
        <taxon>Fungi</taxon>
        <taxon>Dikarya</taxon>
        <taxon>Ascomycota</taxon>
        <taxon>Pezizomycotina</taxon>
        <taxon>Dothideomycetes</taxon>
        <taxon>Dothideomycetes incertae sedis</taxon>
        <taxon>Eremomycetales</taxon>
        <taxon>Eremomycetaceae</taxon>
        <taxon>Eremomyces</taxon>
    </lineage>
</organism>
<feature type="compositionally biased region" description="Low complexity" evidence="1">
    <location>
        <begin position="46"/>
        <end position="59"/>
    </location>
</feature>
<gene>
    <name evidence="2 4" type="ORF">P152DRAFT_25632</name>
</gene>
<evidence type="ECO:0000313" key="2">
    <source>
        <dbReference type="EMBL" id="KAF1817646.1"/>
    </source>
</evidence>
<dbReference type="RefSeq" id="XP_033539277.1">
    <property type="nucleotide sequence ID" value="XM_033674743.1"/>
</dbReference>
<proteinExistence type="predicted"/>
<evidence type="ECO:0000256" key="1">
    <source>
        <dbReference type="SAM" id="MobiDB-lite"/>
    </source>
</evidence>